<feature type="compositionally biased region" description="Polar residues" evidence="1">
    <location>
        <begin position="8"/>
        <end position="30"/>
    </location>
</feature>
<dbReference type="AlphaFoldDB" id="A0A1Q5QB17"/>
<gene>
    <name evidence="2" type="ORF">UA08_01350</name>
</gene>
<dbReference type="Proteomes" id="UP000214365">
    <property type="component" value="Unassembled WGS sequence"/>
</dbReference>
<dbReference type="RefSeq" id="XP_020123268.1">
    <property type="nucleotide sequence ID" value="XM_020261005.1"/>
</dbReference>
<accession>A0A1Q5QB17</accession>
<evidence type="ECO:0008006" key="4">
    <source>
        <dbReference type="Google" id="ProtNLM"/>
    </source>
</evidence>
<protein>
    <recommendedName>
        <fullName evidence="4">F-box domain-containing protein</fullName>
    </recommendedName>
</protein>
<evidence type="ECO:0000256" key="1">
    <source>
        <dbReference type="SAM" id="MobiDB-lite"/>
    </source>
</evidence>
<evidence type="ECO:0000313" key="3">
    <source>
        <dbReference type="Proteomes" id="UP000214365"/>
    </source>
</evidence>
<dbReference type="STRING" id="1441469.A0A1Q5QB17"/>
<keyword evidence="3" id="KW-1185">Reference proteome</keyword>
<dbReference type="EMBL" id="LFMY01000002">
    <property type="protein sequence ID" value="OKL63147.1"/>
    <property type="molecule type" value="Genomic_DNA"/>
</dbReference>
<dbReference type="OrthoDB" id="4167490at2759"/>
<name>A0A1Q5QB17_TALAT</name>
<reference evidence="2 3" key="1">
    <citation type="submission" date="2015-06" db="EMBL/GenBank/DDBJ databases">
        <title>Talaromyces atroroseus IBT 11181 draft genome.</title>
        <authorList>
            <person name="Rasmussen K.B."/>
            <person name="Rasmussen S."/>
            <person name="Petersen B."/>
            <person name="Sicheritz-Ponten T."/>
            <person name="Mortensen U.H."/>
            <person name="Thrane U."/>
        </authorList>
    </citation>
    <scope>NUCLEOTIDE SEQUENCE [LARGE SCALE GENOMIC DNA]</scope>
    <source>
        <strain evidence="2 3">IBT 11181</strain>
    </source>
</reference>
<comment type="caution">
    <text evidence="2">The sequence shown here is derived from an EMBL/GenBank/DDBJ whole genome shotgun (WGS) entry which is preliminary data.</text>
</comment>
<feature type="region of interest" description="Disordered" evidence="1">
    <location>
        <begin position="1"/>
        <end position="40"/>
    </location>
</feature>
<feature type="region of interest" description="Disordered" evidence="1">
    <location>
        <begin position="444"/>
        <end position="465"/>
    </location>
</feature>
<sequence>MPPRSRPETNTTSIAGPNSQNTTDSHNGVSTKKRRPGRPLLSFAELAARKAARLSKRKYHDDNVEASSSSLLETAQARRGNASSSLEKLPVELLEKIFLYALETNFCRASPYLAAAVSSQRIYRTLIRLAFFRNDFPGPSSSSNGVVGVLQNESAREKIAEALKPADYDTMRLDDAERVYLQSTILKCRWCTKQCIQDQLPALMQMVIQRHWVGANITISDPVQQASLDELLQLRRGGGAIEDVPPASSVLFRGNAPNGKTYYMSITPLVSVSINCAEASVRDVHRVLNVRVIPDYLLRGRRSGHDRTFSFEDEDIDLLEIFRHEYGFDGTGHDMLFSRPALQAGIKTALDTQNARALTSLLKVDEFFTRRRLETGSAALNASQGVGEYFAIPGEYFLRVVQMPIFEALPFFKLLLRCNAESMPSDSSEITQWAMELSTATPVSELSLSESDDDESDDDNLEYDGTIRRRARQRKTPQEDTAAFGRWLLDFMIELPRYVDEARENPSEKALFYYGAINSHSHEMGRRFLDEVCIGSSRDELTQSWIQKMSFDVSKTWRG</sequence>
<proteinExistence type="predicted"/>
<organism evidence="2 3">
    <name type="scientific">Talaromyces atroroseus</name>
    <dbReference type="NCBI Taxonomy" id="1441469"/>
    <lineage>
        <taxon>Eukaryota</taxon>
        <taxon>Fungi</taxon>
        <taxon>Dikarya</taxon>
        <taxon>Ascomycota</taxon>
        <taxon>Pezizomycotina</taxon>
        <taxon>Eurotiomycetes</taxon>
        <taxon>Eurotiomycetidae</taxon>
        <taxon>Eurotiales</taxon>
        <taxon>Trichocomaceae</taxon>
        <taxon>Talaromyces</taxon>
        <taxon>Talaromyces sect. Trachyspermi</taxon>
    </lineage>
</organism>
<feature type="compositionally biased region" description="Acidic residues" evidence="1">
    <location>
        <begin position="450"/>
        <end position="462"/>
    </location>
</feature>
<dbReference type="GeneID" id="31001105"/>
<evidence type="ECO:0000313" key="2">
    <source>
        <dbReference type="EMBL" id="OKL63147.1"/>
    </source>
</evidence>